<dbReference type="Gene3D" id="3.10.350.10">
    <property type="entry name" value="LysM domain"/>
    <property type="match status" value="1"/>
</dbReference>
<comment type="caution">
    <text evidence="4">The sequence shown here is derived from an EMBL/GenBank/DDBJ whole genome shotgun (WGS) entry which is preliminary data.</text>
</comment>
<dbReference type="Gene3D" id="1.10.530.10">
    <property type="match status" value="1"/>
</dbReference>
<organism evidence="4 5">
    <name type="scientific">Luteimonas notoginsengisoli</name>
    <dbReference type="NCBI Taxonomy" id="1578200"/>
    <lineage>
        <taxon>Bacteria</taxon>
        <taxon>Pseudomonadati</taxon>
        <taxon>Pseudomonadota</taxon>
        <taxon>Gammaproteobacteria</taxon>
        <taxon>Lysobacterales</taxon>
        <taxon>Lysobacteraceae</taxon>
        <taxon>Luteimonas</taxon>
    </lineage>
</organism>
<dbReference type="Pfam" id="PF01476">
    <property type="entry name" value="LysM"/>
    <property type="match status" value="1"/>
</dbReference>
<sequence length="426" mass="44710">MTRSAARRLALTLAGAFVLCGPLVAGSRTTPAAATAAVPASPASQATSPATRNGRDIYASFRAGLADPSCGPETSQRWQRHFAGAPKRLAAHDDDVLPLFGYVVDALRQAHLPTEYALIPFVESGYKPGARSGSGPAGLWQFIALTARNHKIAIRPGYDGRLSPVESTQAAVRYLKTLHGMFAGDWRLAVMAYNAGEYRVLGALKQSGQRAMDADPEKLVGLSGITRAYVRKLHALSCVLDQADDRGEWLQSLDRPVAVLAPERLPAGTTSLEAWARQHALDPAKVRRINPAFASGRVAKGGRVMQVLVPVAATRMAAVDPATPPERVTTLADASDAVVIEPSPDAAAKGGTVSPPSARTHTVQRGDSIWRLAKRYGVGRAELLERNGLSAAEVLRPGDVLQIDAPVAAAAAAGAAAAANLSAVPE</sequence>
<keyword evidence="2" id="KW-0732">Signal</keyword>
<dbReference type="SUPFAM" id="SSF54106">
    <property type="entry name" value="LysM domain"/>
    <property type="match status" value="1"/>
</dbReference>
<comment type="similarity">
    <text evidence="1">Belongs to the transglycosylase Slt family.</text>
</comment>
<dbReference type="CDD" id="cd16894">
    <property type="entry name" value="MltD-like"/>
    <property type="match status" value="1"/>
</dbReference>
<reference evidence="5" key="1">
    <citation type="journal article" date="2019" name="Int. J. Syst. Evol. Microbiol.">
        <title>The Global Catalogue of Microorganisms (GCM) 10K type strain sequencing project: providing services to taxonomists for standard genome sequencing and annotation.</title>
        <authorList>
            <consortium name="The Broad Institute Genomics Platform"/>
            <consortium name="The Broad Institute Genome Sequencing Center for Infectious Disease"/>
            <person name="Wu L."/>
            <person name="Ma J."/>
        </authorList>
    </citation>
    <scope>NUCLEOTIDE SEQUENCE [LARGE SCALE GENOMIC DNA]</scope>
    <source>
        <strain evidence="5">KCTC 42211</strain>
    </source>
</reference>
<dbReference type="InterPro" id="IPR023346">
    <property type="entry name" value="Lysozyme-like_dom_sf"/>
</dbReference>
<dbReference type="Proteomes" id="UP001595724">
    <property type="component" value="Unassembled WGS sequence"/>
</dbReference>
<dbReference type="EMBL" id="JBHRYF010000004">
    <property type="protein sequence ID" value="MFC3659957.1"/>
    <property type="molecule type" value="Genomic_DNA"/>
</dbReference>
<evidence type="ECO:0000256" key="1">
    <source>
        <dbReference type="ARBA" id="ARBA00007734"/>
    </source>
</evidence>
<evidence type="ECO:0000259" key="3">
    <source>
        <dbReference type="PROSITE" id="PS51782"/>
    </source>
</evidence>
<dbReference type="PROSITE" id="PS51782">
    <property type="entry name" value="LYSM"/>
    <property type="match status" value="1"/>
</dbReference>
<feature type="domain" description="LysM" evidence="3">
    <location>
        <begin position="359"/>
        <end position="403"/>
    </location>
</feature>
<proteinExistence type="inferred from homology"/>
<feature type="signal peptide" evidence="2">
    <location>
        <begin position="1"/>
        <end position="25"/>
    </location>
</feature>
<dbReference type="RefSeq" id="WP_386708533.1">
    <property type="nucleotide sequence ID" value="NZ_JBHRYF010000004.1"/>
</dbReference>
<keyword evidence="5" id="KW-1185">Reference proteome</keyword>
<dbReference type="PROSITE" id="PS00922">
    <property type="entry name" value="TRANSGLYCOSYLASE"/>
    <property type="match status" value="1"/>
</dbReference>
<dbReference type="InterPro" id="IPR000189">
    <property type="entry name" value="Transglyc_AS"/>
</dbReference>
<dbReference type="InterPro" id="IPR018392">
    <property type="entry name" value="LysM"/>
</dbReference>
<name>A0ABV7USJ7_9GAMM</name>
<dbReference type="SMART" id="SM00257">
    <property type="entry name" value="LysM"/>
    <property type="match status" value="1"/>
</dbReference>
<dbReference type="InterPro" id="IPR008258">
    <property type="entry name" value="Transglycosylase_SLT_dom_1"/>
</dbReference>
<evidence type="ECO:0000313" key="4">
    <source>
        <dbReference type="EMBL" id="MFC3659957.1"/>
    </source>
</evidence>
<evidence type="ECO:0000256" key="2">
    <source>
        <dbReference type="SAM" id="SignalP"/>
    </source>
</evidence>
<dbReference type="CDD" id="cd00118">
    <property type="entry name" value="LysM"/>
    <property type="match status" value="1"/>
</dbReference>
<protein>
    <submittedName>
        <fullName evidence="4">Transglycosylase SLT domain-containing protein</fullName>
    </submittedName>
</protein>
<evidence type="ECO:0000313" key="5">
    <source>
        <dbReference type="Proteomes" id="UP001595724"/>
    </source>
</evidence>
<feature type="chain" id="PRO_5046123682" evidence="2">
    <location>
        <begin position="26"/>
        <end position="426"/>
    </location>
</feature>
<accession>A0ABV7USJ7</accession>
<dbReference type="SUPFAM" id="SSF53955">
    <property type="entry name" value="Lysozyme-like"/>
    <property type="match status" value="1"/>
</dbReference>
<dbReference type="InterPro" id="IPR006311">
    <property type="entry name" value="TAT_signal"/>
</dbReference>
<dbReference type="Pfam" id="PF01464">
    <property type="entry name" value="SLT"/>
    <property type="match status" value="1"/>
</dbReference>
<dbReference type="InterPro" id="IPR036779">
    <property type="entry name" value="LysM_dom_sf"/>
</dbReference>
<gene>
    <name evidence="4" type="ORF">ACFOM9_07700</name>
</gene>
<dbReference type="PROSITE" id="PS51318">
    <property type="entry name" value="TAT"/>
    <property type="match status" value="1"/>
</dbReference>